<evidence type="ECO:0000256" key="3">
    <source>
        <dbReference type="ARBA" id="ARBA00022679"/>
    </source>
</evidence>
<keyword evidence="2" id="KW-1277">Toxin-antitoxin system</keyword>
<accession>A0A947GDH3</accession>
<keyword evidence="3" id="KW-0808">Transferase</keyword>
<reference evidence="7 8" key="1">
    <citation type="submission" date="2021-06" db="EMBL/GenBank/DDBJ databases">
        <authorList>
            <person name="Grouzdev D.S."/>
            <person name="Koziaeva V."/>
        </authorList>
    </citation>
    <scope>NUCLEOTIDE SEQUENCE [LARGE SCALE GENOMIC DNA]</scope>
    <source>
        <strain evidence="7 8">22</strain>
    </source>
</reference>
<dbReference type="GO" id="GO:0016747">
    <property type="term" value="F:acyltransferase activity, transferring groups other than amino-acyl groups"/>
    <property type="evidence" value="ECO:0007669"/>
    <property type="project" value="InterPro"/>
</dbReference>
<evidence type="ECO:0000259" key="6">
    <source>
        <dbReference type="PROSITE" id="PS51186"/>
    </source>
</evidence>
<keyword evidence="1" id="KW-0678">Repressor</keyword>
<evidence type="ECO:0000256" key="2">
    <source>
        <dbReference type="ARBA" id="ARBA00022649"/>
    </source>
</evidence>
<dbReference type="CDD" id="cd04301">
    <property type="entry name" value="NAT_SF"/>
    <property type="match status" value="1"/>
</dbReference>
<organism evidence="7 8">
    <name type="scientific">Prosthecodimorpha staleyi</name>
    <dbReference type="NCBI Taxonomy" id="2840188"/>
    <lineage>
        <taxon>Bacteria</taxon>
        <taxon>Pseudomonadati</taxon>
        <taxon>Pseudomonadota</taxon>
        <taxon>Alphaproteobacteria</taxon>
        <taxon>Hyphomicrobiales</taxon>
        <taxon>Ancalomicrobiaceae</taxon>
        <taxon>Prosthecodimorpha</taxon>
    </lineage>
</organism>
<proteinExistence type="predicted"/>
<dbReference type="PANTHER" id="PTHR36449">
    <property type="entry name" value="ACETYLTRANSFERASE-RELATED"/>
    <property type="match status" value="1"/>
</dbReference>
<dbReference type="PROSITE" id="PS51186">
    <property type="entry name" value="GNAT"/>
    <property type="match status" value="1"/>
</dbReference>
<dbReference type="SUPFAM" id="SSF55729">
    <property type="entry name" value="Acyl-CoA N-acyltransferases (Nat)"/>
    <property type="match status" value="1"/>
</dbReference>
<comment type="catalytic activity">
    <reaction evidence="5">
        <text>glycyl-tRNA(Gly) + acetyl-CoA = N-acetylglycyl-tRNA(Gly) + CoA + H(+)</text>
        <dbReference type="Rhea" id="RHEA:81867"/>
        <dbReference type="Rhea" id="RHEA-COMP:9683"/>
        <dbReference type="Rhea" id="RHEA-COMP:19766"/>
        <dbReference type="ChEBI" id="CHEBI:15378"/>
        <dbReference type="ChEBI" id="CHEBI:57287"/>
        <dbReference type="ChEBI" id="CHEBI:57288"/>
        <dbReference type="ChEBI" id="CHEBI:78522"/>
        <dbReference type="ChEBI" id="CHEBI:232036"/>
    </reaction>
</comment>
<evidence type="ECO:0000313" key="7">
    <source>
        <dbReference type="EMBL" id="MBT9288260.1"/>
    </source>
</evidence>
<protein>
    <submittedName>
        <fullName evidence="7">GNAT family N-acetyltransferase</fullName>
    </submittedName>
</protein>
<gene>
    <name evidence="7" type="ORF">KL771_02285</name>
</gene>
<dbReference type="InterPro" id="IPR016181">
    <property type="entry name" value="Acyl_CoA_acyltransferase"/>
</dbReference>
<dbReference type="InterPro" id="IPR000182">
    <property type="entry name" value="GNAT_dom"/>
</dbReference>
<name>A0A947GDH3_9HYPH</name>
<evidence type="ECO:0000256" key="4">
    <source>
        <dbReference type="ARBA" id="ARBA00023315"/>
    </source>
</evidence>
<evidence type="ECO:0000313" key="8">
    <source>
        <dbReference type="Proteomes" id="UP000766595"/>
    </source>
</evidence>
<keyword evidence="4" id="KW-0012">Acyltransferase</keyword>
<dbReference type="RefSeq" id="WP_261966938.1">
    <property type="nucleotide sequence ID" value="NZ_JAHHZF010000001.1"/>
</dbReference>
<dbReference type="Pfam" id="PF13508">
    <property type="entry name" value="Acetyltransf_7"/>
    <property type="match status" value="1"/>
</dbReference>
<dbReference type="Gene3D" id="3.40.630.30">
    <property type="match status" value="1"/>
</dbReference>
<sequence>MIRPPEPLNAEHDLSAFDCGKPALNEWLRTYALANQANGFTRVMVLRNGARVIGFYGLAPTAVPPAILSRKVRTGRPPDPVPCILFGQLAVDTAHAGQGLGSALLRHALERCVAAVETIGGRAVIVRAIDGEAEEFWKSCGFIPSSSDSSTLFRSIDDIAAWLAQSRQSEGEQNDG</sequence>
<dbReference type="Proteomes" id="UP000766595">
    <property type="component" value="Unassembled WGS sequence"/>
</dbReference>
<dbReference type="AlphaFoldDB" id="A0A947GDH3"/>
<dbReference type="EMBL" id="JAHHZF010000001">
    <property type="protein sequence ID" value="MBT9288260.1"/>
    <property type="molecule type" value="Genomic_DNA"/>
</dbReference>
<comment type="caution">
    <text evidence="7">The sequence shown here is derived from an EMBL/GenBank/DDBJ whole genome shotgun (WGS) entry which is preliminary data.</text>
</comment>
<evidence type="ECO:0000256" key="5">
    <source>
        <dbReference type="ARBA" id="ARBA00049880"/>
    </source>
</evidence>
<evidence type="ECO:0000256" key="1">
    <source>
        <dbReference type="ARBA" id="ARBA00022491"/>
    </source>
</evidence>
<feature type="domain" description="N-acetyltransferase" evidence="6">
    <location>
        <begin position="1"/>
        <end position="168"/>
    </location>
</feature>
<keyword evidence="8" id="KW-1185">Reference proteome</keyword>
<dbReference type="PANTHER" id="PTHR36449:SF1">
    <property type="entry name" value="ACETYLTRANSFERASE"/>
    <property type="match status" value="1"/>
</dbReference>